<accession>A0A9W5S268</accession>
<comment type="caution">
    <text evidence="3">The sequence shown here is derived from an EMBL/GenBank/DDBJ whole genome shotgun (WGS) entry which is preliminary data.</text>
</comment>
<dbReference type="EMBL" id="JFHU01000032">
    <property type="protein sequence ID" value="EXX91367.1"/>
    <property type="molecule type" value="Genomic_DNA"/>
</dbReference>
<reference evidence="3 4" key="1">
    <citation type="submission" date="2014-02" db="EMBL/GenBank/DDBJ databases">
        <title>Genome sequence of Paenibacillus darwinianus reveals adaptive mechanisms for survival in Antarctic soils.</title>
        <authorList>
            <person name="Dsouza M."/>
            <person name="Taylor M.W."/>
            <person name="Turner S.J."/>
            <person name="Aislabie J."/>
        </authorList>
    </citation>
    <scope>NUCLEOTIDE SEQUENCE [LARGE SCALE GENOMIC DNA]</scope>
    <source>
        <strain evidence="3 4">CE1</strain>
    </source>
</reference>
<feature type="non-terminal residue" evidence="3">
    <location>
        <position position="1"/>
    </location>
</feature>
<gene>
    <name evidence="3" type="ORF">BG53_11545</name>
</gene>
<dbReference type="Pfam" id="PF02120">
    <property type="entry name" value="Flg_hook"/>
    <property type="match status" value="1"/>
</dbReference>
<feature type="domain" description="Flagellar hook-length control protein-like C-terminal" evidence="2">
    <location>
        <begin position="235"/>
        <end position="300"/>
    </location>
</feature>
<feature type="compositionally biased region" description="Low complexity" evidence="1">
    <location>
        <begin position="7"/>
        <end position="54"/>
    </location>
</feature>
<keyword evidence="4" id="KW-1185">Reference proteome</keyword>
<protein>
    <recommendedName>
        <fullName evidence="2">Flagellar hook-length control protein-like C-terminal domain-containing protein</fullName>
    </recommendedName>
</protein>
<name>A0A9W5S268_9BACL</name>
<organism evidence="3 4">
    <name type="scientific">Paenibacillus darwinianus</name>
    <dbReference type="NCBI Taxonomy" id="1380763"/>
    <lineage>
        <taxon>Bacteria</taxon>
        <taxon>Bacillati</taxon>
        <taxon>Bacillota</taxon>
        <taxon>Bacilli</taxon>
        <taxon>Bacillales</taxon>
        <taxon>Paenibacillaceae</taxon>
        <taxon>Paenibacillus</taxon>
    </lineage>
</organism>
<dbReference type="Proteomes" id="UP000053750">
    <property type="component" value="Unassembled WGS sequence"/>
</dbReference>
<dbReference type="AlphaFoldDB" id="A0A9W5S268"/>
<sequence length="341" mass="34422">GAGTGLQAAGMAPGGAQAPQQGERAASTNAGAGGQAAAADAAGTGPQTAAANTASGGGQWLGGMLKWLGVDYERLLAQTLGGARTGDAEVAQAQGAGAQEQAAGDAKGAKFAGFAERAAATGERFAAANPNGGLLTLQAEGNMSDPLKPAAAESLKSALMSLASAEDVPAAARETAQQLVQQITGQQLMLSPERNGQLLSQMTLFIPFQGPDGGQTASVHIQARRGRKGELDADNCRLLFDLKMKRLGDTIVDVQVMSKIVSLNVWNDHPAVGAMMEGARSELNGALAGAGFQLLSLNVKPIPRPAVGKQEETVSAGGGARLAGTASAYSSKPYKGVDYRA</sequence>
<evidence type="ECO:0000313" key="4">
    <source>
        <dbReference type="Proteomes" id="UP000053750"/>
    </source>
</evidence>
<evidence type="ECO:0000313" key="3">
    <source>
        <dbReference type="EMBL" id="EXX91367.1"/>
    </source>
</evidence>
<proteinExistence type="predicted"/>
<evidence type="ECO:0000259" key="2">
    <source>
        <dbReference type="Pfam" id="PF02120"/>
    </source>
</evidence>
<dbReference type="RefSeq" id="WP_223299332.1">
    <property type="nucleotide sequence ID" value="NZ_KK082279.1"/>
</dbReference>
<evidence type="ECO:0000256" key="1">
    <source>
        <dbReference type="SAM" id="MobiDB-lite"/>
    </source>
</evidence>
<dbReference type="InterPro" id="IPR021136">
    <property type="entry name" value="Flagellar_hook_control-like_C"/>
</dbReference>
<feature type="region of interest" description="Disordered" evidence="1">
    <location>
        <begin position="1"/>
        <end position="56"/>
    </location>
</feature>